<feature type="repeat" description="TPR" evidence="3">
    <location>
        <begin position="521"/>
        <end position="554"/>
    </location>
</feature>
<dbReference type="PaxDb" id="67767-A0A0J7L4R7"/>
<evidence type="ECO:0000256" key="3">
    <source>
        <dbReference type="PROSITE-ProRule" id="PRU00339"/>
    </source>
</evidence>
<name>A0A0J7L4R7_LASNI</name>
<feature type="repeat" description="TPR" evidence="3">
    <location>
        <begin position="555"/>
        <end position="588"/>
    </location>
</feature>
<organism evidence="4 5">
    <name type="scientific">Lasius niger</name>
    <name type="common">Black garden ant</name>
    <dbReference type="NCBI Taxonomy" id="67767"/>
    <lineage>
        <taxon>Eukaryota</taxon>
        <taxon>Metazoa</taxon>
        <taxon>Ecdysozoa</taxon>
        <taxon>Arthropoda</taxon>
        <taxon>Hexapoda</taxon>
        <taxon>Insecta</taxon>
        <taxon>Pterygota</taxon>
        <taxon>Neoptera</taxon>
        <taxon>Endopterygota</taxon>
        <taxon>Hymenoptera</taxon>
        <taxon>Apocrita</taxon>
        <taxon>Aculeata</taxon>
        <taxon>Formicoidea</taxon>
        <taxon>Formicidae</taxon>
        <taxon>Formicinae</taxon>
        <taxon>Lasius</taxon>
        <taxon>Lasius</taxon>
    </lineage>
</organism>
<dbReference type="STRING" id="67767.A0A0J7L4R7"/>
<dbReference type="Pfam" id="PF13181">
    <property type="entry name" value="TPR_8"/>
    <property type="match status" value="1"/>
</dbReference>
<protein>
    <submittedName>
        <fullName evidence="4">Tetratricopeptide repeat protein 37</fullName>
    </submittedName>
</protein>
<dbReference type="OrthoDB" id="421075at2759"/>
<dbReference type="PANTHER" id="PTHR15704:SF7">
    <property type="entry name" value="SUPERKILLER COMPLEX PROTEIN 3"/>
    <property type="match status" value="1"/>
</dbReference>
<feature type="repeat" description="TPR" evidence="3">
    <location>
        <begin position="417"/>
        <end position="450"/>
    </location>
</feature>
<evidence type="ECO:0000256" key="2">
    <source>
        <dbReference type="ARBA" id="ARBA00022803"/>
    </source>
</evidence>
<dbReference type="InterPro" id="IPR039226">
    <property type="entry name" value="Ski3/TTC37"/>
</dbReference>
<keyword evidence="1" id="KW-0677">Repeat</keyword>
<dbReference type="SUPFAM" id="SSF48452">
    <property type="entry name" value="TPR-like"/>
    <property type="match status" value="5"/>
</dbReference>
<accession>A0A0J7L4R7</accession>
<comment type="caution">
    <text evidence="4">The sequence shown here is derived from an EMBL/GenBank/DDBJ whole genome shotgun (WGS) entry which is preliminary data.</text>
</comment>
<gene>
    <name evidence="4" type="ORF">RF55_2110</name>
</gene>
<dbReference type="Pfam" id="PF13432">
    <property type="entry name" value="TPR_16"/>
    <property type="match status" value="2"/>
</dbReference>
<proteinExistence type="predicted"/>
<dbReference type="AlphaFoldDB" id="A0A0J7L4R7"/>
<keyword evidence="5" id="KW-1185">Reference proteome</keyword>
<evidence type="ECO:0000313" key="5">
    <source>
        <dbReference type="Proteomes" id="UP000036403"/>
    </source>
</evidence>
<reference evidence="4 5" key="1">
    <citation type="submission" date="2015-04" db="EMBL/GenBank/DDBJ databases">
        <title>Lasius niger genome sequencing.</title>
        <authorList>
            <person name="Konorov E.A."/>
            <person name="Nikitin M.A."/>
            <person name="Kirill M.V."/>
            <person name="Chang P."/>
        </authorList>
    </citation>
    <scope>NUCLEOTIDE SEQUENCE [LARGE SCALE GENOMIC DNA]</scope>
    <source>
        <tissue evidence="4">Whole</tissue>
    </source>
</reference>
<dbReference type="PROSITE" id="PS50293">
    <property type="entry name" value="TPR_REGION"/>
    <property type="match status" value="1"/>
</dbReference>
<feature type="repeat" description="TPR" evidence="3">
    <location>
        <begin position="746"/>
        <end position="779"/>
    </location>
</feature>
<dbReference type="Proteomes" id="UP000036403">
    <property type="component" value="Unassembled WGS sequence"/>
</dbReference>
<dbReference type="SMART" id="SM00028">
    <property type="entry name" value="TPR"/>
    <property type="match status" value="11"/>
</dbReference>
<keyword evidence="2 3" id="KW-0802">TPR repeat</keyword>
<sequence length="1176" mass="134282">MSDDVKILLKEARESFKQNEYLETMKKCKKILKKDKNNYTALVLLARAMQEIEEFKSQVALVLQKAVEVQPNNPLAWQGLVAHYEKAPQNNDNWEKLALAYCKLLQLDSDSPKFTYFINKVSEIVLRVKDDDILSEVLDTLSVLREVSTKEKTSLIDKTLAWVLTEYPNNNMTKYQKFYEDILASVINDTDLMNRQEYYRKYLKMLYDSNKFTILLTAAQDMHAQFPQDACPLEWICRVYYEEAILNEKNLDINITEIYESLLKLNANSEAAFIAKAAYLKSTDNQVYYKLYCWEQTENASKQALQLMKPHLKDKLYQKIKLRLLEAMSRSNNKQKLIETQQTCEKLLKTDPSVQLQLIYAWTNTLLDKPDAIAVLSSLESQDEVKIQALIFKALYLKKHKQYEEAINTLELALNNSEAWLTFGKIYWDMGDYNHSLMAFLNGVQADRNNWECMVYLGHYYREHGNDVERSRRCYHTALQINPNSEEAGIGLSTAYRLLKNTDANIQLLQRVTMQQGTGAKWAWLQLGLQHLDQGDAGQAIKALQHVIRADPNDNHSWESLADAYLVRGAHTSALKSYQRALQLSPGALYPMIQLANIKLLIGQHKEAKEDFESILENDKQYILALKGLAQACLGLARENITKQFLCRARENLQQAADSLTDAIMIRSDLSCNWKLLGDVCFKTAVNKDDTAAKCLAAAKHAVKLCPQSWLHWNILGVICMSPHIKNYALAQHCFVMAIDRESNNAIAWSNLGTLYLHLGDIYRANEAFSRAQRADPSYMNSWIGQGIIAEKSLRKEAMDLFRHSTQLGYHNEAALGYAHWVLTTLLNPTMKRDPLFVYVIENMHAIPAAADVLTWYTEHVPNDVYALNTHGLLLERLGLYNTAVKQFVNALKLSQDEERDMISLNLTRVLIQIGKHEEAIELCRQVKCGSFNSQCHLALSLFKAKQYEESYNTYEAALHWLADTGTDKANVLCAMAAIAYIFQGADAVKTLLFQCIQIKPPTIAGFLATAALGILHDDFNLTSLVLKELKPYTDHHEYGHHVITLSAYYHVIQGNLTEATRILAKAIFRHPNDIRYWVRLVRVSLLNTDLDIFRKCAQTALVLSRNTSMTDIVYVACASAYSHFGTTEGLRQAQKNIFTYPTNVESWANFIAALLPRIIENLSTYIDEEDISLRD</sequence>
<dbReference type="GO" id="GO:0055087">
    <property type="term" value="C:Ski complex"/>
    <property type="evidence" value="ECO:0007669"/>
    <property type="project" value="InterPro"/>
</dbReference>
<dbReference type="InterPro" id="IPR011990">
    <property type="entry name" value="TPR-like_helical_dom_sf"/>
</dbReference>
<dbReference type="PANTHER" id="PTHR15704">
    <property type="entry name" value="SUPERKILLER 3 PROTEIN-RELATED"/>
    <property type="match status" value="1"/>
</dbReference>
<dbReference type="PROSITE" id="PS50005">
    <property type="entry name" value="TPR"/>
    <property type="match status" value="4"/>
</dbReference>
<dbReference type="EMBL" id="LBMM01000761">
    <property type="protein sequence ID" value="KMQ97548.1"/>
    <property type="molecule type" value="Genomic_DNA"/>
</dbReference>
<dbReference type="GO" id="GO:0006401">
    <property type="term" value="P:RNA catabolic process"/>
    <property type="evidence" value="ECO:0007669"/>
    <property type="project" value="InterPro"/>
</dbReference>
<evidence type="ECO:0000256" key="1">
    <source>
        <dbReference type="ARBA" id="ARBA00022737"/>
    </source>
</evidence>
<evidence type="ECO:0000313" key="4">
    <source>
        <dbReference type="EMBL" id="KMQ97548.1"/>
    </source>
</evidence>
<dbReference type="Gene3D" id="1.25.40.10">
    <property type="entry name" value="Tetratricopeptide repeat domain"/>
    <property type="match status" value="6"/>
</dbReference>
<dbReference type="InterPro" id="IPR019734">
    <property type="entry name" value="TPR_rpt"/>
</dbReference>